<feature type="transmembrane region" description="Helical" evidence="8">
    <location>
        <begin position="249"/>
        <end position="268"/>
    </location>
</feature>
<evidence type="ECO:0000256" key="2">
    <source>
        <dbReference type="ARBA" id="ARBA00022475"/>
    </source>
</evidence>
<feature type="transmembrane region" description="Helical" evidence="8">
    <location>
        <begin position="159"/>
        <end position="179"/>
    </location>
</feature>
<dbReference type="EMBL" id="AODE01000018">
    <property type="protein sequence ID" value="EUJ30221.1"/>
    <property type="molecule type" value="Genomic_DNA"/>
</dbReference>
<feature type="transmembrane region" description="Helical" evidence="8">
    <location>
        <begin position="31"/>
        <end position="49"/>
    </location>
</feature>
<dbReference type="GO" id="GO:0015648">
    <property type="term" value="F:lipid-linked peptidoglycan transporter activity"/>
    <property type="evidence" value="ECO:0007669"/>
    <property type="project" value="TreeGrafter"/>
</dbReference>
<keyword evidence="6 8" id="KW-1133">Transmembrane helix</keyword>
<feature type="transmembrane region" description="Helical" evidence="8">
    <location>
        <begin position="311"/>
        <end position="334"/>
    </location>
</feature>
<organism evidence="9 10">
    <name type="scientific">Listeria cornellensis FSL F6-0969</name>
    <dbReference type="NCBI Taxonomy" id="1265820"/>
    <lineage>
        <taxon>Bacteria</taxon>
        <taxon>Bacillati</taxon>
        <taxon>Bacillota</taxon>
        <taxon>Bacilli</taxon>
        <taxon>Bacillales</taxon>
        <taxon>Listeriaceae</taxon>
        <taxon>Listeria</taxon>
    </lineage>
</organism>
<evidence type="ECO:0000256" key="6">
    <source>
        <dbReference type="ARBA" id="ARBA00022989"/>
    </source>
</evidence>
<reference evidence="9 10" key="1">
    <citation type="journal article" date="2014" name="Int. J. Syst. Evol. Microbiol.">
        <title>Listeria floridensis sp. nov., Listeria aquatica sp. nov., Listeria cornellensis sp. nov., Listeria riparia sp. nov. and Listeria grandensis sp. nov., from agricultural and natural environments.</title>
        <authorList>
            <person name="den Bakker H.C."/>
            <person name="Warchocki S."/>
            <person name="Wright E.M."/>
            <person name="Allred A.F."/>
            <person name="Ahlstrom C."/>
            <person name="Manuel C.S."/>
            <person name="Stasiewicz M.J."/>
            <person name="Burrell A."/>
            <person name="Roof S."/>
            <person name="Strawn L."/>
            <person name="Fortes E.D."/>
            <person name="Nightingale K.K."/>
            <person name="Kephart D."/>
            <person name="Wiedmann M."/>
        </authorList>
    </citation>
    <scope>NUCLEOTIDE SEQUENCE [LARGE SCALE GENOMIC DNA]</scope>
    <source>
        <strain evidence="10">FSL F6-969</strain>
    </source>
</reference>
<evidence type="ECO:0000313" key="10">
    <source>
        <dbReference type="Proteomes" id="UP000019254"/>
    </source>
</evidence>
<dbReference type="PANTHER" id="PTHR47019:SF1">
    <property type="entry name" value="LIPID II FLIPPASE MURJ"/>
    <property type="match status" value="1"/>
</dbReference>
<dbReference type="InterPro" id="IPR051050">
    <property type="entry name" value="Lipid_II_flippase_MurJ/MviN"/>
</dbReference>
<dbReference type="GO" id="GO:0009252">
    <property type="term" value="P:peptidoglycan biosynthetic process"/>
    <property type="evidence" value="ECO:0007669"/>
    <property type="project" value="UniProtKB-KW"/>
</dbReference>
<feature type="transmembrane region" description="Helical" evidence="8">
    <location>
        <begin position="191"/>
        <end position="212"/>
    </location>
</feature>
<keyword evidence="7 8" id="KW-0472">Membrane</keyword>
<feature type="transmembrane region" description="Helical" evidence="8">
    <location>
        <begin position="110"/>
        <end position="131"/>
    </location>
</feature>
<evidence type="ECO:0000256" key="3">
    <source>
        <dbReference type="ARBA" id="ARBA00022692"/>
    </source>
</evidence>
<dbReference type="STRING" id="1265820.PCORN_08952"/>
<name>W7C3I4_9LIST</name>
<dbReference type="PATRIC" id="fig|1265820.5.peg.1749"/>
<dbReference type="GO" id="GO:0034204">
    <property type="term" value="P:lipid translocation"/>
    <property type="evidence" value="ECO:0007669"/>
    <property type="project" value="TreeGrafter"/>
</dbReference>
<dbReference type="GO" id="GO:0005886">
    <property type="term" value="C:plasma membrane"/>
    <property type="evidence" value="ECO:0007669"/>
    <property type="project" value="UniProtKB-SubCell"/>
</dbReference>
<feature type="transmembrane region" description="Helical" evidence="8">
    <location>
        <begin position="224"/>
        <end position="243"/>
    </location>
</feature>
<keyword evidence="4" id="KW-0133">Cell shape</keyword>
<feature type="transmembrane region" description="Helical" evidence="8">
    <location>
        <begin position="289"/>
        <end position="305"/>
    </location>
</feature>
<evidence type="ECO:0000256" key="4">
    <source>
        <dbReference type="ARBA" id="ARBA00022960"/>
    </source>
</evidence>
<proteinExistence type="predicted"/>
<evidence type="ECO:0000256" key="8">
    <source>
        <dbReference type="SAM" id="Phobius"/>
    </source>
</evidence>
<feature type="transmembrane region" description="Helical" evidence="8">
    <location>
        <begin position="84"/>
        <end position="104"/>
    </location>
</feature>
<accession>W7C3I4</accession>
<dbReference type="GO" id="GO:0008360">
    <property type="term" value="P:regulation of cell shape"/>
    <property type="evidence" value="ECO:0007669"/>
    <property type="project" value="UniProtKB-KW"/>
</dbReference>
<keyword evidence="2" id="KW-1003">Cell membrane</keyword>
<dbReference type="PANTHER" id="PTHR47019">
    <property type="entry name" value="LIPID II FLIPPASE MURJ"/>
    <property type="match status" value="1"/>
</dbReference>
<protein>
    <submittedName>
        <fullName evidence="9">Teichoic acid/polysaccharide export protein</fullName>
    </submittedName>
</protein>
<keyword evidence="10" id="KW-1185">Reference proteome</keyword>
<evidence type="ECO:0000313" key="9">
    <source>
        <dbReference type="EMBL" id="EUJ30221.1"/>
    </source>
</evidence>
<sequence length="344" mass="39033">MEGDFTTSKIAILVMAIMNVSYLFLVRSPTISGVAIVLSSAYFIEFFILKMKNKSYHWFMRWEWRNPAFQKLARQSVPLMFTEGVFQFSILLTSSIMGWLNTAYLPAMNYVNILVTIVQSLLLLNILTVLFPKLSRMFAMDIEAAKEALICYINRTNTVVIWIVAMFIAIGDQIIAMLFQHGAFTGENTQMVYMFLIITALALPGLVVRDFLYRSFYSQGNTKIPSFISIIAIVGVMVMLLIFLPLHNVYFILGVPVIATYGSSIWAYRRLQGSIGKIDPSYKLLKQHGIVVFHAIVIGCILYEIKSKLVFNVYANVLILLLLGLAMYVLGLLVTTKKRRRDHG</sequence>
<comment type="caution">
    <text evidence="9">The sequence shown here is derived from an EMBL/GenBank/DDBJ whole genome shotgun (WGS) entry which is preliminary data.</text>
</comment>
<evidence type="ECO:0000256" key="7">
    <source>
        <dbReference type="ARBA" id="ARBA00023136"/>
    </source>
</evidence>
<evidence type="ECO:0000256" key="1">
    <source>
        <dbReference type="ARBA" id="ARBA00004651"/>
    </source>
</evidence>
<dbReference type="Proteomes" id="UP000019254">
    <property type="component" value="Unassembled WGS sequence"/>
</dbReference>
<gene>
    <name evidence="9" type="ORF">PCORN_08952</name>
</gene>
<feature type="transmembrane region" description="Helical" evidence="8">
    <location>
        <begin position="7"/>
        <end position="25"/>
    </location>
</feature>
<dbReference type="InterPro" id="IPR004268">
    <property type="entry name" value="MurJ"/>
</dbReference>
<keyword evidence="5" id="KW-0573">Peptidoglycan synthesis</keyword>
<keyword evidence="3 8" id="KW-0812">Transmembrane</keyword>
<dbReference type="AlphaFoldDB" id="W7C3I4"/>
<dbReference type="Pfam" id="PF03023">
    <property type="entry name" value="MurJ"/>
    <property type="match status" value="1"/>
</dbReference>
<evidence type="ECO:0000256" key="5">
    <source>
        <dbReference type="ARBA" id="ARBA00022984"/>
    </source>
</evidence>
<comment type="subcellular location">
    <subcellularLocation>
        <location evidence="1">Cell membrane</location>
        <topology evidence="1">Multi-pass membrane protein</topology>
    </subcellularLocation>
</comment>